<evidence type="ECO:0000259" key="2">
    <source>
        <dbReference type="Pfam" id="PF22725"/>
    </source>
</evidence>
<reference evidence="4" key="1">
    <citation type="submission" date="2018-09" db="EMBL/GenBank/DDBJ databases">
        <authorList>
            <person name="Tuo L."/>
        </authorList>
    </citation>
    <scope>NUCLEOTIDE SEQUENCE [LARGE SCALE GENOMIC DNA]</scope>
    <source>
        <strain evidence="4">M2BS4Y-1</strain>
    </source>
</reference>
<evidence type="ECO:0000259" key="1">
    <source>
        <dbReference type="Pfam" id="PF01408"/>
    </source>
</evidence>
<proteinExistence type="predicted"/>
<dbReference type="Pfam" id="PF22725">
    <property type="entry name" value="GFO_IDH_MocA_C3"/>
    <property type="match status" value="1"/>
</dbReference>
<protein>
    <submittedName>
        <fullName evidence="3">Gfo/Idh/MocA family oxidoreductase</fullName>
    </submittedName>
</protein>
<dbReference type="AlphaFoldDB" id="A0A3A1WEH6"/>
<dbReference type="InterPro" id="IPR000683">
    <property type="entry name" value="Gfo/Idh/MocA-like_OxRdtase_N"/>
</dbReference>
<dbReference type="SUPFAM" id="SSF55347">
    <property type="entry name" value="Glyceraldehyde-3-phosphate dehydrogenase-like, C-terminal domain"/>
    <property type="match status" value="1"/>
</dbReference>
<feature type="domain" description="Gfo/Idh/MocA-like oxidoreductase N-terminal" evidence="1">
    <location>
        <begin position="5"/>
        <end position="121"/>
    </location>
</feature>
<dbReference type="Gene3D" id="3.40.50.720">
    <property type="entry name" value="NAD(P)-binding Rossmann-like Domain"/>
    <property type="match status" value="1"/>
</dbReference>
<dbReference type="PANTHER" id="PTHR43708:SF8">
    <property type="entry name" value="OXIDOREDUCTASE"/>
    <property type="match status" value="1"/>
</dbReference>
<dbReference type="GO" id="GO:0000166">
    <property type="term" value="F:nucleotide binding"/>
    <property type="evidence" value="ECO:0007669"/>
    <property type="project" value="InterPro"/>
</dbReference>
<sequence length="342" mass="37435">MRELRGALIGCGFFARNQMHAWAGIPGVSIVALCDRDAARLDDMGESFAVAARFTDAAAMLREVRPDFVDIATTAPSHRALVELAASLAIPAICQKPFAPTMDDARAMVEACERAGVPLMVHENFRWQSPIRAVRRCLASGEIGAPFFGRVSFRSAYDVYAGQPYLAEGERFIVEDLGIHALDIARFLFGDVTRITARTRRVNPRIRGEDVATMLLDHEAGFASVVDCSYATRLETERFPQTLIEIDGSEGTIRLDEGYRLTVTGPDGTRHEDVSPPLLPWASRPWHNIQESVALIQAHWAQALRAGTEPDTSGRDNLKTLALVEAAYLSAAAGSSLDPREV</sequence>
<dbReference type="SUPFAM" id="SSF51735">
    <property type="entry name" value="NAD(P)-binding Rossmann-fold domains"/>
    <property type="match status" value="1"/>
</dbReference>
<keyword evidence="4" id="KW-1185">Reference proteome</keyword>
<dbReference type="RefSeq" id="WP_119541571.1">
    <property type="nucleotide sequence ID" value="NZ_QYRN01000014.1"/>
</dbReference>
<gene>
    <name evidence="3" type="ORF">D3218_18550</name>
</gene>
<dbReference type="InterPro" id="IPR051317">
    <property type="entry name" value="Gfo/Idh/MocA_oxidoreduct"/>
</dbReference>
<dbReference type="PANTHER" id="PTHR43708">
    <property type="entry name" value="CONSERVED EXPRESSED OXIDOREDUCTASE (EUROFUNG)"/>
    <property type="match status" value="1"/>
</dbReference>
<name>A0A3A1WEH6_9HYPH</name>
<dbReference type="Pfam" id="PF01408">
    <property type="entry name" value="GFO_IDH_MocA"/>
    <property type="match status" value="1"/>
</dbReference>
<comment type="caution">
    <text evidence="3">The sequence shown here is derived from an EMBL/GenBank/DDBJ whole genome shotgun (WGS) entry which is preliminary data.</text>
</comment>
<dbReference type="InterPro" id="IPR036291">
    <property type="entry name" value="NAD(P)-bd_dom_sf"/>
</dbReference>
<dbReference type="OrthoDB" id="9792935at2"/>
<dbReference type="InterPro" id="IPR055170">
    <property type="entry name" value="GFO_IDH_MocA-like_dom"/>
</dbReference>
<feature type="domain" description="GFO/IDH/MocA-like oxidoreductase" evidence="2">
    <location>
        <begin position="131"/>
        <end position="254"/>
    </location>
</feature>
<dbReference type="Proteomes" id="UP000265750">
    <property type="component" value="Unassembled WGS sequence"/>
</dbReference>
<dbReference type="Gene3D" id="3.30.360.10">
    <property type="entry name" value="Dihydrodipicolinate Reductase, domain 2"/>
    <property type="match status" value="1"/>
</dbReference>
<evidence type="ECO:0000313" key="3">
    <source>
        <dbReference type="EMBL" id="RIX97574.1"/>
    </source>
</evidence>
<organism evidence="3 4">
    <name type="scientific">Aureimonas flava</name>
    <dbReference type="NCBI Taxonomy" id="2320271"/>
    <lineage>
        <taxon>Bacteria</taxon>
        <taxon>Pseudomonadati</taxon>
        <taxon>Pseudomonadota</taxon>
        <taxon>Alphaproteobacteria</taxon>
        <taxon>Hyphomicrobiales</taxon>
        <taxon>Aurantimonadaceae</taxon>
        <taxon>Aureimonas</taxon>
    </lineage>
</organism>
<accession>A0A3A1WEH6</accession>
<dbReference type="EMBL" id="QYRN01000014">
    <property type="protein sequence ID" value="RIX97574.1"/>
    <property type="molecule type" value="Genomic_DNA"/>
</dbReference>
<evidence type="ECO:0000313" key="4">
    <source>
        <dbReference type="Proteomes" id="UP000265750"/>
    </source>
</evidence>